<evidence type="ECO:0000256" key="2">
    <source>
        <dbReference type="ARBA" id="ARBA00049106"/>
    </source>
</evidence>
<dbReference type="Pfam" id="PF04075">
    <property type="entry name" value="F420H2_quin_red"/>
    <property type="match status" value="1"/>
</dbReference>
<accession>A0ABP7J6S8</accession>
<dbReference type="EMBL" id="BAABCM010000010">
    <property type="protein sequence ID" value="GAA3835237.1"/>
    <property type="molecule type" value="Genomic_DNA"/>
</dbReference>
<comment type="caution">
    <text evidence="3">The sequence shown here is derived from an EMBL/GenBank/DDBJ whole genome shotgun (WGS) entry which is preliminary data.</text>
</comment>
<evidence type="ECO:0000313" key="3">
    <source>
        <dbReference type="EMBL" id="GAA3835237.1"/>
    </source>
</evidence>
<evidence type="ECO:0000256" key="1">
    <source>
        <dbReference type="ARBA" id="ARBA00008710"/>
    </source>
</evidence>
<organism evidence="3 4">
    <name type="scientific">Amycolatopsis tucumanensis</name>
    <dbReference type="NCBI Taxonomy" id="401106"/>
    <lineage>
        <taxon>Bacteria</taxon>
        <taxon>Bacillati</taxon>
        <taxon>Actinomycetota</taxon>
        <taxon>Actinomycetes</taxon>
        <taxon>Pseudonocardiales</taxon>
        <taxon>Pseudonocardiaceae</taxon>
        <taxon>Amycolatopsis</taxon>
    </lineage>
</organism>
<evidence type="ECO:0000313" key="4">
    <source>
        <dbReference type="Proteomes" id="UP001501624"/>
    </source>
</evidence>
<name>A0ABP7J6S8_9PSEU</name>
<dbReference type="PANTHER" id="PTHR39428:SF1">
    <property type="entry name" value="F420H(2)-DEPENDENT QUINONE REDUCTASE RV1261C"/>
    <property type="match status" value="1"/>
</dbReference>
<reference evidence="4" key="1">
    <citation type="journal article" date="2019" name="Int. J. Syst. Evol. Microbiol.">
        <title>The Global Catalogue of Microorganisms (GCM) 10K type strain sequencing project: providing services to taxonomists for standard genome sequencing and annotation.</title>
        <authorList>
            <consortium name="The Broad Institute Genomics Platform"/>
            <consortium name="The Broad Institute Genome Sequencing Center for Infectious Disease"/>
            <person name="Wu L."/>
            <person name="Ma J."/>
        </authorList>
    </citation>
    <scope>NUCLEOTIDE SEQUENCE [LARGE SCALE GENOMIC DNA]</scope>
    <source>
        <strain evidence="4">JCM 17017</strain>
    </source>
</reference>
<protein>
    <submittedName>
        <fullName evidence="3">Nitroreductase family deazaflavin-dependent oxidoreductase</fullName>
    </submittedName>
</protein>
<dbReference type="InterPro" id="IPR004378">
    <property type="entry name" value="F420H2_quin_Rdtase"/>
</dbReference>
<keyword evidence="4" id="KW-1185">Reference proteome</keyword>
<dbReference type="Gene3D" id="2.30.110.10">
    <property type="entry name" value="Electron Transport, Fmn-binding Protein, Chain A"/>
    <property type="match status" value="1"/>
</dbReference>
<comment type="catalytic activity">
    <reaction evidence="2">
        <text>oxidized coenzyme F420-(gamma-L-Glu)(n) + a quinol + H(+) = reduced coenzyme F420-(gamma-L-Glu)(n) + a quinone</text>
        <dbReference type="Rhea" id="RHEA:39663"/>
        <dbReference type="Rhea" id="RHEA-COMP:12939"/>
        <dbReference type="Rhea" id="RHEA-COMP:14378"/>
        <dbReference type="ChEBI" id="CHEBI:15378"/>
        <dbReference type="ChEBI" id="CHEBI:24646"/>
        <dbReference type="ChEBI" id="CHEBI:132124"/>
        <dbReference type="ChEBI" id="CHEBI:133980"/>
        <dbReference type="ChEBI" id="CHEBI:139511"/>
    </reaction>
</comment>
<dbReference type="InterPro" id="IPR012349">
    <property type="entry name" value="Split_barrel_FMN-bd"/>
</dbReference>
<dbReference type="SUPFAM" id="SSF50475">
    <property type="entry name" value="FMN-binding split barrel"/>
    <property type="match status" value="1"/>
</dbReference>
<comment type="similarity">
    <text evidence="1">Belongs to the F420H(2)-dependent quinone reductase family.</text>
</comment>
<dbReference type="RefSeq" id="WP_027931826.1">
    <property type="nucleotide sequence ID" value="NZ_BAABCM010000010.1"/>
</dbReference>
<sequence length="139" mass="15790">MSSAIDLHGQPHVDRYLETDGEDGYHWRNGTTILILFTKGRKSGQERRHALIFREHEGAYLVVASKGGTDAPPAWFVNLQADPNVEVQIKGERFKAVARVATPDEKPAMWAKMAEVWPDYDEYQKKTSREIPVVVLERA</sequence>
<dbReference type="Proteomes" id="UP001501624">
    <property type="component" value="Unassembled WGS sequence"/>
</dbReference>
<dbReference type="NCBIfam" id="TIGR00026">
    <property type="entry name" value="hi_GC_TIGR00026"/>
    <property type="match status" value="1"/>
</dbReference>
<dbReference type="PANTHER" id="PTHR39428">
    <property type="entry name" value="F420H(2)-DEPENDENT QUINONE REDUCTASE RV1261C"/>
    <property type="match status" value="1"/>
</dbReference>
<proteinExistence type="inferred from homology"/>
<gene>
    <name evidence="3" type="ORF">GCM10022380_61930</name>
</gene>